<reference evidence="2" key="1">
    <citation type="submission" date="2022-10" db="EMBL/GenBank/DDBJ databases">
        <title>Genome assembly of Pristionchus species.</title>
        <authorList>
            <person name="Yoshida K."/>
            <person name="Sommer R.J."/>
        </authorList>
    </citation>
    <scope>NUCLEOTIDE SEQUENCE [LARGE SCALE GENOMIC DNA]</scope>
    <source>
        <strain evidence="2">RS5460</strain>
    </source>
</reference>
<dbReference type="EMBL" id="BTRK01000003">
    <property type="protein sequence ID" value="GMR40345.1"/>
    <property type="molecule type" value="Genomic_DNA"/>
</dbReference>
<gene>
    <name evidence="1" type="ORF">PMAYCL1PPCAC_10540</name>
</gene>
<comment type="caution">
    <text evidence="1">The sequence shown here is derived from an EMBL/GenBank/DDBJ whole genome shotgun (WGS) entry which is preliminary data.</text>
</comment>
<feature type="non-terminal residue" evidence="1">
    <location>
        <position position="1"/>
    </location>
</feature>
<dbReference type="Proteomes" id="UP001328107">
    <property type="component" value="Unassembled WGS sequence"/>
</dbReference>
<keyword evidence="2" id="KW-1185">Reference proteome</keyword>
<protein>
    <submittedName>
        <fullName evidence="1">Uncharacterized protein</fullName>
    </submittedName>
</protein>
<evidence type="ECO:0000313" key="2">
    <source>
        <dbReference type="Proteomes" id="UP001328107"/>
    </source>
</evidence>
<accession>A0AAN4ZMK2</accession>
<name>A0AAN4ZMK2_9BILA</name>
<dbReference type="AlphaFoldDB" id="A0AAN4ZMK2"/>
<proteinExistence type="predicted"/>
<evidence type="ECO:0000313" key="1">
    <source>
        <dbReference type="EMBL" id="GMR40345.1"/>
    </source>
</evidence>
<organism evidence="1 2">
    <name type="scientific">Pristionchus mayeri</name>
    <dbReference type="NCBI Taxonomy" id="1317129"/>
    <lineage>
        <taxon>Eukaryota</taxon>
        <taxon>Metazoa</taxon>
        <taxon>Ecdysozoa</taxon>
        <taxon>Nematoda</taxon>
        <taxon>Chromadorea</taxon>
        <taxon>Rhabditida</taxon>
        <taxon>Rhabditina</taxon>
        <taxon>Diplogasteromorpha</taxon>
        <taxon>Diplogasteroidea</taxon>
        <taxon>Neodiplogasteridae</taxon>
        <taxon>Pristionchus</taxon>
    </lineage>
</organism>
<sequence length="106" mass="12372">RMCLCFLKSRFNHYCVPSLLALNIGRLLVIVGVHRCIPLMIGWFLRREVDFCVTNLKHLHSFVLSSLASGQQIGQVRFQYEETVTFELCKRNSVDRPEDRQFCHAD</sequence>